<evidence type="ECO:0000313" key="2">
    <source>
        <dbReference type="Proteomes" id="UP000603453"/>
    </source>
</evidence>
<dbReference type="AlphaFoldDB" id="A0A8H7QUU2"/>
<dbReference type="Proteomes" id="UP000603453">
    <property type="component" value="Unassembled WGS sequence"/>
</dbReference>
<dbReference type="EMBL" id="JAEPRD010000100">
    <property type="protein sequence ID" value="KAG2199169.1"/>
    <property type="molecule type" value="Genomic_DNA"/>
</dbReference>
<gene>
    <name evidence="1" type="ORF">INT47_009908</name>
</gene>
<name>A0A8H7QUU2_9FUNG</name>
<proteinExistence type="predicted"/>
<accession>A0A8H7QUU2</accession>
<reference evidence="1" key="1">
    <citation type="submission" date="2020-12" db="EMBL/GenBank/DDBJ databases">
        <title>Metabolic potential, ecology and presence of endohyphal bacteria is reflected in genomic diversity of Mucoromycotina.</title>
        <authorList>
            <person name="Muszewska A."/>
            <person name="Okrasinska A."/>
            <person name="Steczkiewicz K."/>
            <person name="Drgas O."/>
            <person name="Orlowska M."/>
            <person name="Perlinska-Lenart U."/>
            <person name="Aleksandrzak-Piekarczyk T."/>
            <person name="Szatraj K."/>
            <person name="Zielenkiewicz U."/>
            <person name="Pilsyk S."/>
            <person name="Malc E."/>
            <person name="Mieczkowski P."/>
            <person name="Kruszewska J.S."/>
            <person name="Biernat P."/>
            <person name="Pawlowska J."/>
        </authorList>
    </citation>
    <scope>NUCLEOTIDE SEQUENCE</scope>
    <source>
        <strain evidence="1">WA0000017839</strain>
    </source>
</reference>
<keyword evidence="2" id="KW-1185">Reference proteome</keyword>
<organism evidence="1 2">
    <name type="scientific">Mucor saturninus</name>
    <dbReference type="NCBI Taxonomy" id="64648"/>
    <lineage>
        <taxon>Eukaryota</taxon>
        <taxon>Fungi</taxon>
        <taxon>Fungi incertae sedis</taxon>
        <taxon>Mucoromycota</taxon>
        <taxon>Mucoromycotina</taxon>
        <taxon>Mucoromycetes</taxon>
        <taxon>Mucorales</taxon>
        <taxon>Mucorineae</taxon>
        <taxon>Mucoraceae</taxon>
        <taxon>Mucor</taxon>
    </lineage>
</organism>
<protein>
    <submittedName>
        <fullName evidence="1">Uncharacterized protein</fullName>
    </submittedName>
</protein>
<sequence length="94" mass="10255">MSYPQQVITTQPSPAYVMNSPPIAYSYPQMPSMQSYYQSNQPQMMQQQPMGYYPGGQQMHDNHSGCGECCMGLLCLGACTVCCVQCCGGGDECC</sequence>
<evidence type="ECO:0000313" key="1">
    <source>
        <dbReference type="EMBL" id="KAG2199169.1"/>
    </source>
</evidence>
<comment type="caution">
    <text evidence="1">The sequence shown here is derived from an EMBL/GenBank/DDBJ whole genome shotgun (WGS) entry which is preliminary data.</text>
</comment>